<dbReference type="EMBL" id="NDHI03003681">
    <property type="protein sequence ID" value="PNJ08871.1"/>
    <property type="molecule type" value="Genomic_DNA"/>
</dbReference>
<feature type="region of interest" description="Disordered" evidence="1">
    <location>
        <begin position="138"/>
        <end position="158"/>
    </location>
</feature>
<accession>A0A2J8RK04</accession>
<protein>
    <submittedName>
        <fullName evidence="2">REPIN1 isoform 10</fullName>
    </submittedName>
</protein>
<gene>
    <name evidence="2" type="ORF">CR201_G0050274</name>
</gene>
<evidence type="ECO:0000313" key="2">
    <source>
        <dbReference type="EMBL" id="PNJ08871.1"/>
    </source>
</evidence>
<proteinExistence type="predicted"/>
<comment type="caution">
    <text evidence="2">The sequence shown here is derived from an EMBL/GenBank/DDBJ whole genome shotgun (WGS) entry which is preliminary data.</text>
</comment>
<reference evidence="2" key="1">
    <citation type="submission" date="2017-12" db="EMBL/GenBank/DDBJ databases">
        <title>High-resolution comparative analysis of great ape genomes.</title>
        <authorList>
            <person name="Pollen A."/>
            <person name="Hastie A."/>
            <person name="Hormozdiari F."/>
            <person name="Dougherty M."/>
            <person name="Liu R."/>
            <person name="Chaisson M."/>
            <person name="Hoppe E."/>
            <person name="Hill C."/>
            <person name="Pang A."/>
            <person name="Hillier L."/>
            <person name="Baker C."/>
            <person name="Armstrong J."/>
            <person name="Shendure J."/>
            <person name="Paten B."/>
            <person name="Wilson R."/>
            <person name="Chao H."/>
            <person name="Schneider V."/>
            <person name="Ventura M."/>
            <person name="Kronenberg Z."/>
            <person name="Murali S."/>
            <person name="Gordon D."/>
            <person name="Cantsilieris S."/>
            <person name="Munson K."/>
            <person name="Nelson B."/>
            <person name="Raja A."/>
            <person name="Underwood J."/>
            <person name="Diekhans M."/>
            <person name="Fiddes I."/>
            <person name="Haussler D."/>
            <person name="Eichler E."/>
        </authorList>
    </citation>
    <scope>NUCLEOTIDE SEQUENCE [LARGE SCALE GENOMIC DNA]</scope>
    <source>
        <strain evidence="2">Susie</strain>
    </source>
</reference>
<evidence type="ECO:0000256" key="1">
    <source>
        <dbReference type="SAM" id="MobiDB-lite"/>
    </source>
</evidence>
<organism evidence="2">
    <name type="scientific">Pongo abelii</name>
    <name type="common">Sumatran orangutan</name>
    <name type="synonym">Pongo pygmaeus abelii</name>
    <dbReference type="NCBI Taxonomy" id="9601"/>
    <lineage>
        <taxon>Eukaryota</taxon>
        <taxon>Metazoa</taxon>
        <taxon>Chordata</taxon>
        <taxon>Craniata</taxon>
        <taxon>Vertebrata</taxon>
        <taxon>Euteleostomi</taxon>
        <taxon>Mammalia</taxon>
        <taxon>Eutheria</taxon>
        <taxon>Euarchontoglires</taxon>
        <taxon>Primates</taxon>
        <taxon>Haplorrhini</taxon>
        <taxon>Catarrhini</taxon>
        <taxon>Hominidae</taxon>
        <taxon>Pongo</taxon>
    </lineage>
</organism>
<sequence length="158" mass="17843">MGIGVSLLLQFSLTPGGHRSVGRSRRCSRGSIPRNIPKRSWKKPHPQLCSLQALLIFDVSQLLHLLNRELSVCLSSLTELLCSSDVAQEIADTGRGQQESTWKSIRHCREQWPHFLQRKNRCWNVVAGAPWPWARHSPDSFLGPPRSHPRPWGRSPAG</sequence>
<dbReference type="AlphaFoldDB" id="A0A2J8RK04"/>
<name>A0A2J8RK04_PONAB</name>